<protein>
    <submittedName>
        <fullName evidence="1">Uncharacterized protein</fullName>
    </submittedName>
</protein>
<accession>A0A1H0FPS7</accession>
<organism evidence="1 2">
    <name type="scientific">Actinokineospora alba</name>
    <dbReference type="NCBI Taxonomy" id="504798"/>
    <lineage>
        <taxon>Bacteria</taxon>
        <taxon>Bacillati</taxon>
        <taxon>Actinomycetota</taxon>
        <taxon>Actinomycetes</taxon>
        <taxon>Pseudonocardiales</taxon>
        <taxon>Pseudonocardiaceae</taxon>
        <taxon>Actinokineospora</taxon>
    </lineage>
</organism>
<proteinExistence type="predicted"/>
<sequence>MSVEPQVVHTVTTVVRDHLTDHILLEMAGAIPLPRGTVVVLPTGGVARVEAVHLVVPAAPGEPAKLVAYVLPC</sequence>
<dbReference type="EMBL" id="FNJB01000001">
    <property type="protein sequence ID" value="SDN96673.1"/>
    <property type="molecule type" value="Genomic_DNA"/>
</dbReference>
<dbReference type="AlphaFoldDB" id="A0A1H0FPS7"/>
<reference evidence="2" key="1">
    <citation type="submission" date="2016-10" db="EMBL/GenBank/DDBJ databases">
        <authorList>
            <person name="Varghese N."/>
            <person name="Submissions S."/>
        </authorList>
    </citation>
    <scope>NUCLEOTIDE SEQUENCE [LARGE SCALE GENOMIC DNA]</scope>
    <source>
        <strain evidence="2">IBRC-M 10655</strain>
    </source>
</reference>
<evidence type="ECO:0000313" key="2">
    <source>
        <dbReference type="Proteomes" id="UP000199651"/>
    </source>
</evidence>
<keyword evidence="2" id="KW-1185">Reference proteome</keyword>
<gene>
    <name evidence="1" type="ORF">SAMN05192558_101460</name>
</gene>
<dbReference type="Proteomes" id="UP000199651">
    <property type="component" value="Unassembled WGS sequence"/>
</dbReference>
<name>A0A1H0FPS7_9PSEU</name>
<dbReference type="RefSeq" id="WP_091369244.1">
    <property type="nucleotide sequence ID" value="NZ_FNDV01000003.1"/>
</dbReference>
<evidence type="ECO:0000313" key="1">
    <source>
        <dbReference type="EMBL" id="SDN96673.1"/>
    </source>
</evidence>